<dbReference type="STRING" id="1120990.SAMN03080614_10252"/>
<dbReference type="Proteomes" id="UP000243819">
    <property type="component" value="Unassembled WGS sequence"/>
</dbReference>
<protein>
    <submittedName>
        <fullName evidence="1">Uncharacterized protein</fullName>
    </submittedName>
</protein>
<organism evidence="1 2">
    <name type="scientific">Anaerobranca gottschalkii DSM 13577</name>
    <dbReference type="NCBI Taxonomy" id="1120990"/>
    <lineage>
        <taxon>Bacteria</taxon>
        <taxon>Bacillati</taxon>
        <taxon>Bacillota</taxon>
        <taxon>Clostridia</taxon>
        <taxon>Eubacteriales</taxon>
        <taxon>Proteinivoracaceae</taxon>
        <taxon>Anaerobranca</taxon>
    </lineage>
</organism>
<accession>A0A1I0AR43</accession>
<dbReference type="AlphaFoldDB" id="A0A1I0AR43"/>
<dbReference type="EMBL" id="FOIF01000025">
    <property type="protein sequence ID" value="SES96211.1"/>
    <property type="molecule type" value="Genomic_DNA"/>
</dbReference>
<name>A0A1I0AR43_9FIRM</name>
<evidence type="ECO:0000313" key="2">
    <source>
        <dbReference type="Proteomes" id="UP000243819"/>
    </source>
</evidence>
<sequence>MFFLAIKKQNLHYKRHNKIILKREIVLFYLNLIYKIPKHEVKELTVDRVIEGISKQSRMNRDNLGQIYNMSKESLLQG</sequence>
<proteinExistence type="predicted"/>
<keyword evidence="2" id="KW-1185">Reference proteome</keyword>
<gene>
    <name evidence="1" type="ORF">SAMN03080614_10252</name>
</gene>
<evidence type="ECO:0000313" key="1">
    <source>
        <dbReference type="EMBL" id="SES96211.1"/>
    </source>
</evidence>
<reference evidence="2" key="1">
    <citation type="submission" date="2016-10" db="EMBL/GenBank/DDBJ databases">
        <authorList>
            <person name="Varghese N."/>
            <person name="Submissions S."/>
        </authorList>
    </citation>
    <scope>NUCLEOTIDE SEQUENCE [LARGE SCALE GENOMIC DNA]</scope>
    <source>
        <strain evidence="2">DSM 13577</strain>
    </source>
</reference>